<evidence type="ECO:0000259" key="10">
    <source>
        <dbReference type="SMART" id="SM01011"/>
    </source>
</evidence>
<evidence type="ECO:0000256" key="5">
    <source>
        <dbReference type="ARBA" id="ARBA00022670"/>
    </source>
</evidence>
<dbReference type="InterPro" id="IPR001714">
    <property type="entry name" value="Pept_M24_MAP"/>
</dbReference>
<sequence>MKYTPISNTVYIKNRKKLADKLPPKSLAIFNSNDIMPTNADGTMKFRQNNDLLYLSGIDQEESILVICPDFPDPDLREILFLRETNEHIAIWEGHKYTKEEAMEASGIENIQWVDNFESVFSKLMALNENVFLNTNEHLRAGVVVETRDARFIKSCRDRYPLHTYQRVAPLMHELRAVKEKEEIDQMQVACDITEKGFRRILSFVKPGVTEYEIEAEFIHEFIRNRSKGFAYEPIIASGANACVLHYIENKEVCKDGDLILFDVGAEYGNYAADMSRTIPVNGRFTKRQRAVYDAVLKVQRLAMDILRPGVNIQDYHKEVGLIMQAELVSLGLIDQTDIKNQDPKWPAYKKYFMHGTSHHLGLDVHDVGTMYEAITPGMVFTVEPGIYIQEEGLGIRLENNIVIQENGYFDLMRNIPIEAEEIEELMKGLTSYD</sequence>
<keyword evidence="8" id="KW-0482">Metalloprotease</keyword>
<dbReference type="Pfam" id="PF00557">
    <property type="entry name" value="Peptidase_M24"/>
    <property type="match status" value="1"/>
</dbReference>
<reference evidence="11 12" key="1">
    <citation type="submission" date="2018-03" db="EMBL/GenBank/DDBJ databases">
        <title>Genomic Encyclopedia of Archaeal and Bacterial Type Strains, Phase II (KMG-II): from individual species to whole genera.</title>
        <authorList>
            <person name="Goeker M."/>
        </authorList>
    </citation>
    <scope>NUCLEOTIDE SEQUENCE [LARGE SCALE GENOMIC DNA]</scope>
    <source>
        <strain evidence="11 12">DSM 27929</strain>
    </source>
</reference>
<dbReference type="PANTHER" id="PTHR43226">
    <property type="entry name" value="XAA-PRO AMINOPEPTIDASE 3"/>
    <property type="match status" value="1"/>
</dbReference>
<evidence type="ECO:0000256" key="6">
    <source>
        <dbReference type="ARBA" id="ARBA00022723"/>
    </source>
</evidence>
<dbReference type="OrthoDB" id="9806388at2"/>
<dbReference type="Gene3D" id="3.40.350.10">
    <property type="entry name" value="Creatinase/prolidase N-terminal domain"/>
    <property type="match status" value="1"/>
</dbReference>
<comment type="catalytic activity">
    <reaction evidence="1">
        <text>Release of any N-terminal amino acid, including proline, that is linked to proline, even from a dipeptide or tripeptide.</text>
        <dbReference type="EC" id="3.4.11.9"/>
    </reaction>
</comment>
<dbReference type="PANTHER" id="PTHR43226:SF4">
    <property type="entry name" value="XAA-PRO AMINOPEPTIDASE 3"/>
    <property type="match status" value="1"/>
</dbReference>
<evidence type="ECO:0000313" key="12">
    <source>
        <dbReference type="Proteomes" id="UP000238157"/>
    </source>
</evidence>
<keyword evidence="9" id="KW-0464">Manganese</keyword>
<dbReference type="SUPFAM" id="SSF53092">
    <property type="entry name" value="Creatinase/prolidase N-terminal domain"/>
    <property type="match status" value="1"/>
</dbReference>
<dbReference type="CDD" id="cd01087">
    <property type="entry name" value="Prolidase"/>
    <property type="match status" value="1"/>
</dbReference>
<evidence type="ECO:0000313" key="11">
    <source>
        <dbReference type="EMBL" id="PRY89089.1"/>
    </source>
</evidence>
<dbReference type="SMART" id="SM01011">
    <property type="entry name" value="AMP_N"/>
    <property type="match status" value="1"/>
</dbReference>
<dbReference type="SUPFAM" id="SSF55920">
    <property type="entry name" value="Creatinase/aminopeptidase"/>
    <property type="match status" value="1"/>
</dbReference>
<evidence type="ECO:0000256" key="1">
    <source>
        <dbReference type="ARBA" id="ARBA00001424"/>
    </source>
</evidence>
<dbReference type="GO" id="GO:0070006">
    <property type="term" value="F:metalloaminopeptidase activity"/>
    <property type="evidence" value="ECO:0007669"/>
    <property type="project" value="InterPro"/>
</dbReference>
<dbReference type="AlphaFoldDB" id="A0A2T0WQW0"/>
<comment type="similarity">
    <text evidence="3">Belongs to the peptidase M24B family.</text>
</comment>
<dbReference type="InterPro" id="IPR052433">
    <property type="entry name" value="X-Pro_dipept-like"/>
</dbReference>
<dbReference type="EMBL" id="PVTR01000003">
    <property type="protein sequence ID" value="PRY89089.1"/>
    <property type="molecule type" value="Genomic_DNA"/>
</dbReference>
<protein>
    <recommendedName>
        <fullName evidence="4">Xaa-Pro aminopeptidase</fullName>
        <ecNumber evidence="4">3.4.11.9</ecNumber>
    </recommendedName>
</protein>
<feature type="domain" description="Aminopeptidase P N-terminal" evidence="10">
    <location>
        <begin position="6"/>
        <end position="142"/>
    </location>
</feature>
<organism evidence="11 12">
    <name type="scientific">Mongoliibacter ruber</name>
    <dbReference type="NCBI Taxonomy" id="1750599"/>
    <lineage>
        <taxon>Bacteria</taxon>
        <taxon>Pseudomonadati</taxon>
        <taxon>Bacteroidota</taxon>
        <taxon>Cytophagia</taxon>
        <taxon>Cytophagales</taxon>
        <taxon>Cyclobacteriaceae</taxon>
        <taxon>Mongoliibacter</taxon>
    </lineage>
</organism>
<evidence type="ECO:0000256" key="9">
    <source>
        <dbReference type="ARBA" id="ARBA00023211"/>
    </source>
</evidence>
<dbReference type="PRINTS" id="PR00599">
    <property type="entry name" value="MAPEPTIDASE"/>
</dbReference>
<dbReference type="Gene3D" id="3.90.230.10">
    <property type="entry name" value="Creatinase/methionine aminopeptidase superfamily"/>
    <property type="match status" value="1"/>
</dbReference>
<dbReference type="Proteomes" id="UP000238157">
    <property type="component" value="Unassembled WGS sequence"/>
</dbReference>
<evidence type="ECO:0000256" key="4">
    <source>
        <dbReference type="ARBA" id="ARBA00012574"/>
    </source>
</evidence>
<dbReference type="InterPro" id="IPR001131">
    <property type="entry name" value="Peptidase_M24B_aminopep-P_CS"/>
</dbReference>
<evidence type="ECO:0000256" key="3">
    <source>
        <dbReference type="ARBA" id="ARBA00008766"/>
    </source>
</evidence>
<dbReference type="EC" id="3.4.11.9" evidence="4"/>
<dbReference type="InterPro" id="IPR029149">
    <property type="entry name" value="Creatin/AminoP/Spt16_N"/>
</dbReference>
<comment type="caution">
    <text evidence="11">The sequence shown here is derived from an EMBL/GenBank/DDBJ whole genome shotgun (WGS) entry which is preliminary data.</text>
</comment>
<accession>A0A2T0WQW0</accession>
<comment type="cofactor">
    <cofactor evidence="2">
        <name>Mn(2+)</name>
        <dbReference type="ChEBI" id="CHEBI:29035"/>
    </cofactor>
</comment>
<evidence type="ECO:0000256" key="2">
    <source>
        <dbReference type="ARBA" id="ARBA00001936"/>
    </source>
</evidence>
<keyword evidence="5" id="KW-0645">Protease</keyword>
<gene>
    <name evidence="11" type="ORF">CLW00_103211</name>
</gene>
<dbReference type="InterPro" id="IPR036005">
    <property type="entry name" value="Creatinase/aminopeptidase-like"/>
</dbReference>
<keyword evidence="6" id="KW-0479">Metal-binding</keyword>
<evidence type="ECO:0000256" key="8">
    <source>
        <dbReference type="ARBA" id="ARBA00023049"/>
    </source>
</evidence>
<dbReference type="InterPro" id="IPR000994">
    <property type="entry name" value="Pept_M24"/>
</dbReference>
<keyword evidence="12" id="KW-1185">Reference proteome</keyword>
<dbReference type="GO" id="GO:0006508">
    <property type="term" value="P:proteolysis"/>
    <property type="evidence" value="ECO:0007669"/>
    <property type="project" value="UniProtKB-KW"/>
</dbReference>
<keyword evidence="7" id="KW-0378">Hydrolase</keyword>
<keyword evidence="11" id="KW-0031">Aminopeptidase</keyword>
<dbReference type="Pfam" id="PF05195">
    <property type="entry name" value="AMP_N"/>
    <property type="match status" value="1"/>
</dbReference>
<dbReference type="InterPro" id="IPR007865">
    <property type="entry name" value="Aminopep_P_N"/>
</dbReference>
<dbReference type="GO" id="GO:0030145">
    <property type="term" value="F:manganese ion binding"/>
    <property type="evidence" value="ECO:0007669"/>
    <property type="project" value="InterPro"/>
</dbReference>
<proteinExistence type="inferred from homology"/>
<evidence type="ECO:0000256" key="7">
    <source>
        <dbReference type="ARBA" id="ARBA00022801"/>
    </source>
</evidence>
<dbReference type="RefSeq" id="WP_106132870.1">
    <property type="nucleotide sequence ID" value="NZ_PVTR01000003.1"/>
</dbReference>
<name>A0A2T0WQW0_9BACT</name>
<dbReference type="PROSITE" id="PS00491">
    <property type="entry name" value="PROLINE_PEPTIDASE"/>
    <property type="match status" value="1"/>
</dbReference>